<keyword evidence="2" id="KW-1185">Reference proteome</keyword>
<accession>A0ABW5AZK9</accession>
<evidence type="ECO:0000313" key="1">
    <source>
        <dbReference type="EMBL" id="MFD2188474.1"/>
    </source>
</evidence>
<dbReference type="RefSeq" id="WP_378321508.1">
    <property type="nucleotide sequence ID" value="NZ_JBHUHY010000017.1"/>
</dbReference>
<name>A0ABW5AZK9_9FLAO</name>
<protein>
    <submittedName>
        <fullName evidence="1">DUF4380 domain-containing protein</fullName>
    </submittedName>
</protein>
<comment type="caution">
    <text evidence="1">The sequence shown here is derived from an EMBL/GenBank/DDBJ whole genome shotgun (WGS) entry which is preliminary data.</text>
</comment>
<dbReference type="Proteomes" id="UP001597344">
    <property type="component" value="Unassembled WGS sequence"/>
</dbReference>
<gene>
    <name evidence="1" type="ORF">ACFSJT_16830</name>
</gene>
<sequence>MTVYTQSEDQTITIYRGQHKLIVDPIRGARILSYQYNNQELLIQPEEHSEFYGSTLWPSPQSVWNWPPPKALDKMPYTTQKISNGYIFTSEKDSITGLIFEKKVKLDEKGAVLLTYKAYNRGKTSIKTALWEVNRVKGGLTFFPFDTEKPEADSLSNLTSVKLENDVLWYRFNKNLVNNKAQKLFANGKEGWLAHIENGMCFLKIFDDVKKNEIPPQQGEIELYVNDKATYIEIENHSSYVLLSSEDSHSYQMQWYYLPVPKHLDSDNTDPEFMKWIKSIVKNMKDK</sequence>
<reference evidence="2" key="1">
    <citation type="journal article" date="2019" name="Int. J. Syst. Evol. Microbiol.">
        <title>The Global Catalogue of Microorganisms (GCM) 10K type strain sequencing project: providing services to taxonomists for standard genome sequencing and annotation.</title>
        <authorList>
            <consortium name="The Broad Institute Genomics Platform"/>
            <consortium name="The Broad Institute Genome Sequencing Center for Infectious Disease"/>
            <person name="Wu L."/>
            <person name="Ma J."/>
        </authorList>
    </citation>
    <scope>NUCLEOTIDE SEQUENCE [LARGE SCALE GENOMIC DNA]</scope>
    <source>
        <strain evidence="2">DT92</strain>
    </source>
</reference>
<proteinExistence type="predicted"/>
<evidence type="ECO:0000313" key="2">
    <source>
        <dbReference type="Proteomes" id="UP001597344"/>
    </source>
</evidence>
<organism evidence="1 2">
    <name type="scientific">Aquimarina celericrescens</name>
    <dbReference type="NCBI Taxonomy" id="1964542"/>
    <lineage>
        <taxon>Bacteria</taxon>
        <taxon>Pseudomonadati</taxon>
        <taxon>Bacteroidota</taxon>
        <taxon>Flavobacteriia</taxon>
        <taxon>Flavobacteriales</taxon>
        <taxon>Flavobacteriaceae</taxon>
        <taxon>Aquimarina</taxon>
    </lineage>
</organism>
<dbReference type="Pfam" id="PF14315">
    <property type="entry name" value="DUF4380"/>
    <property type="match status" value="1"/>
</dbReference>
<dbReference type="InterPro" id="IPR025488">
    <property type="entry name" value="DUF4380"/>
</dbReference>
<dbReference type="EMBL" id="JBHUHY010000017">
    <property type="protein sequence ID" value="MFD2188474.1"/>
    <property type="molecule type" value="Genomic_DNA"/>
</dbReference>